<dbReference type="EMBL" id="CP069798">
    <property type="protein sequence ID" value="QRQ80854.1"/>
    <property type="molecule type" value="Genomic_DNA"/>
</dbReference>
<proteinExistence type="predicted"/>
<sequence>MKITAHRLKAVMAEKAIKKSLVSKKMLCQIGQRDFVSFQELAELKTHLHDLAIYFNQLNEDTFFAIDLGYVARFGHLKLSQQQLDELLDIQHENMGITPSNQRSASALPIDEVLLNIWIKLSELAPQDKTITFKALTHKMQSGHHLTTKKLLRHIADFCTRKKIPDITLLVVKASNGLPNNKIMRDAWLRECEKIASFDYHTWEDVFLKSFEVDLQE</sequence>
<evidence type="ECO:0000313" key="1">
    <source>
        <dbReference type="EMBL" id="QRQ80854.1"/>
    </source>
</evidence>
<dbReference type="AlphaFoldDB" id="A0A892ZH09"/>
<dbReference type="RefSeq" id="WP_230338146.1">
    <property type="nucleotide sequence ID" value="NZ_CP069798.1"/>
</dbReference>
<reference evidence="1" key="1">
    <citation type="submission" date="2021-02" db="EMBL/GenBank/DDBJ databases">
        <title>Neisseriaceae sp. 26B isolated from the cloaca of a Common Toad-headed Turtle (Mesoclemmys nasuta).</title>
        <authorList>
            <person name="Spergser J."/>
            <person name="Busse H.-J."/>
        </authorList>
    </citation>
    <scope>NUCLEOTIDE SEQUENCE</scope>
    <source>
        <strain evidence="1">26B</strain>
    </source>
</reference>
<name>A0A892ZH09_9NEIS</name>
<protein>
    <submittedName>
        <fullName evidence="1">Uncharacterized protein</fullName>
    </submittedName>
</protein>
<gene>
    <name evidence="1" type="ORF">JQU52_08825</name>
</gene>
<keyword evidence="2" id="KW-1185">Reference proteome</keyword>
<dbReference type="KEGG" id="ptes:JQU52_08825"/>
<dbReference type="Proteomes" id="UP000653156">
    <property type="component" value="Chromosome"/>
</dbReference>
<accession>A0A892ZH09</accession>
<evidence type="ECO:0000313" key="2">
    <source>
        <dbReference type="Proteomes" id="UP000653156"/>
    </source>
</evidence>
<organism evidence="1 2">
    <name type="scientific">Paralysiella testudinis</name>
    <dbReference type="NCBI Taxonomy" id="2809020"/>
    <lineage>
        <taxon>Bacteria</taxon>
        <taxon>Pseudomonadati</taxon>
        <taxon>Pseudomonadota</taxon>
        <taxon>Betaproteobacteria</taxon>
        <taxon>Neisseriales</taxon>
        <taxon>Neisseriaceae</taxon>
        <taxon>Paralysiella</taxon>
    </lineage>
</organism>